<evidence type="ECO:0000256" key="1">
    <source>
        <dbReference type="SAM" id="Phobius"/>
    </source>
</evidence>
<evidence type="ECO:0008006" key="4">
    <source>
        <dbReference type="Google" id="ProtNLM"/>
    </source>
</evidence>
<proteinExistence type="predicted"/>
<sequence>MKKFDSNYSRFVNLIYTSVATVEIWSTKENHICEWLIWKPSRLLSKEEIVIKENHGHSKKNIADLLELDEVTIEEHYESLMSEGFNKNSIKWKIFGNHTPQVEKITNQINKTIDLELIRALKSDSYYQGNYLVSVKESKIERIKSFFCKYKIFSPHVVLFLGVILSSSLKEPVSAVLLVILLFILIIYFFMKIRKCTYIMEINRKSRNNYVGFMDY</sequence>
<dbReference type="Proteomes" id="UP000006319">
    <property type="component" value="Chromosome 6"/>
</dbReference>
<evidence type="ECO:0000313" key="3">
    <source>
        <dbReference type="Proteomes" id="UP000006319"/>
    </source>
</evidence>
<dbReference type="OrthoDB" id="383263at2759"/>
<evidence type="ECO:0000313" key="2">
    <source>
        <dbReference type="EMBL" id="GAB65590.1"/>
    </source>
</evidence>
<dbReference type="EMBL" id="DF157098">
    <property type="protein sequence ID" value="GAB65590.1"/>
    <property type="molecule type" value="Genomic_DNA"/>
</dbReference>
<keyword evidence="1" id="KW-0812">Transmembrane</keyword>
<keyword evidence="3" id="KW-1185">Reference proteome</keyword>
<gene>
    <name evidence="2" type="ORF">PCYB_063220</name>
</gene>
<dbReference type="RefSeq" id="XP_004221537.1">
    <property type="nucleotide sequence ID" value="XM_004221489.1"/>
</dbReference>
<name>K6UTY5_PLACD</name>
<protein>
    <recommendedName>
        <fullName evidence="4">Pv-fam-d protein</fullName>
    </recommendedName>
</protein>
<keyword evidence="1" id="KW-0472">Membrane</keyword>
<dbReference type="PhylomeDB" id="K6UTY5"/>
<feature type="transmembrane region" description="Helical" evidence="1">
    <location>
        <begin position="175"/>
        <end position="191"/>
    </location>
</feature>
<reference evidence="2 3" key="1">
    <citation type="journal article" date="2012" name="Nat. Genet.">
        <title>Plasmodium cynomolgi genome sequences provide insight into Plasmodium vivax and the monkey malaria clade.</title>
        <authorList>
            <person name="Tachibana S."/>
            <person name="Sullivan S.A."/>
            <person name="Kawai S."/>
            <person name="Nakamura S."/>
            <person name="Kim H.R."/>
            <person name="Goto N."/>
            <person name="Arisue N."/>
            <person name="Palacpac N.M.Q."/>
            <person name="Honma H."/>
            <person name="Yagi M."/>
            <person name="Tougan T."/>
            <person name="Katakai Y."/>
            <person name="Kaneko O."/>
            <person name="Mita T."/>
            <person name="Kita K."/>
            <person name="Yasutomi Y."/>
            <person name="Sutton P.L."/>
            <person name="Shakhbatyan R."/>
            <person name="Horii T."/>
            <person name="Yasunaga T."/>
            <person name="Barnwell J.W."/>
            <person name="Escalante A.A."/>
            <person name="Carlton J.M."/>
            <person name="Tanabe K."/>
        </authorList>
    </citation>
    <scope>NUCLEOTIDE SEQUENCE [LARGE SCALE GENOMIC DNA]</scope>
    <source>
        <strain evidence="2 3">B</strain>
    </source>
</reference>
<dbReference type="OMA" id="KCTYIME"/>
<dbReference type="GeneID" id="14691832"/>
<keyword evidence="1" id="KW-1133">Transmembrane helix</keyword>
<dbReference type="AlphaFoldDB" id="K6UTY5"/>
<accession>K6UTY5</accession>
<dbReference type="VEuPathDB" id="PlasmoDB:PCYB_063220"/>
<organism evidence="2 3">
    <name type="scientific">Plasmodium cynomolgi (strain B)</name>
    <dbReference type="NCBI Taxonomy" id="1120755"/>
    <lineage>
        <taxon>Eukaryota</taxon>
        <taxon>Sar</taxon>
        <taxon>Alveolata</taxon>
        <taxon>Apicomplexa</taxon>
        <taxon>Aconoidasida</taxon>
        <taxon>Haemosporida</taxon>
        <taxon>Plasmodiidae</taxon>
        <taxon>Plasmodium</taxon>
        <taxon>Plasmodium (Plasmodium)</taxon>
    </lineage>
</organism>
<dbReference type="KEGG" id="pcy:PCYB_063220"/>
<feature type="transmembrane region" description="Helical" evidence="1">
    <location>
        <begin position="152"/>
        <end position="169"/>
    </location>
</feature>